<dbReference type="InterPro" id="IPR045054">
    <property type="entry name" value="P4HA-like"/>
</dbReference>
<sequence length="521" mass="60570">MMYLVQILCLLFVIRCGVSENDENFDSLTTSVAGLEQLIETEFILIQNLEYYADELQEKLYIIRSLVTNLREENNKARQNPGYYVSIPTNVLSLVRRLQKDWVYLDIYMKQSVGEKQIKALHEHWSHLPQPGDVDEAVKAISRLQDTYELQAADLADGLINGKKYDTKLTTLDCYTMGYELFNQNDYIKAGYWLYAATQLYEDDVMLRLHDLSNAKIMELYAETLLRQMRYQDALSVMKVVQALPSTPATNSQLLRKINEVDLHIKTYNPRVVPHPKREPTDYERGCRGEFTTHNSKFYCIYNKTTTAFLKLAPLKMEIISLDPYLVIFHDVMSDGEIRSLQEMAKPILRRATVYNEERKRSEVVSRRTSKFAWFYDHTNEITERINKRIEDMTGFDLDGSEMLQVMNYGLGGHYDTHFDFFNVSMTADIVAMQGDRKATVLFYMTDVDQGGATVFPNIQTAVFPKKGTAVMWYNLNNRFQGDYKTLHAGCPVLVGSKWVTNKWVRERNQMFRLPCYKEQS</sequence>
<evidence type="ECO:0000256" key="9">
    <source>
        <dbReference type="ARBA" id="ARBA00022964"/>
    </source>
</evidence>
<dbReference type="GO" id="GO:0004656">
    <property type="term" value="F:procollagen-proline 4-dioxygenase activity"/>
    <property type="evidence" value="ECO:0007669"/>
    <property type="project" value="UniProtKB-EC"/>
</dbReference>
<dbReference type="SMART" id="SM00702">
    <property type="entry name" value="P4Hc"/>
    <property type="match status" value="1"/>
</dbReference>
<comment type="function">
    <text evidence="2">Catalyzes the post-translational formation of 4-hydroxyproline in -Xaa-Pro-Gly- sequences in collagens and other proteins.</text>
</comment>
<dbReference type="Proteomes" id="UP000606786">
    <property type="component" value="Unassembled WGS sequence"/>
</dbReference>
<dbReference type="Pfam" id="PF08336">
    <property type="entry name" value="P4Ha_N"/>
    <property type="match status" value="1"/>
</dbReference>
<dbReference type="InterPro" id="IPR005123">
    <property type="entry name" value="Oxoglu/Fe-dep_dioxygenase_dom"/>
</dbReference>
<dbReference type="InterPro" id="IPR044862">
    <property type="entry name" value="Pro_4_hyd_alph_FE2OG_OXY"/>
</dbReference>
<evidence type="ECO:0000256" key="4">
    <source>
        <dbReference type="ARBA" id="ARBA00006511"/>
    </source>
</evidence>
<evidence type="ECO:0000256" key="12">
    <source>
        <dbReference type="ARBA" id="ARBA00023180"/>
    </source>
</evidence>
<evidence type="ECO:0000313" key="15">
    <source>
        <dbReference type="EMBL" id="CAD6993035.1"/>
    </source>
</evidence>
<keyword evidence="16" id="KW-1185">Reference proteome</keyword>
<evidence type="ECO:0000256" key="8">
    <source>
        <dbReference type="ARBA" id="ARBA00022896"/>
    </source>
</evidence>
<evidence type="ECO:0000259" key="14">
    <source>
        <dbReference type="PROSITE" id="PS51471"/>
    </source>
</evidence>
<reference evidence="15" key="1">
    <citation type="submission" date="2020-11" db="EMBL/GenBank/DDBJ databases">
        <authorList>
            <person name="Whitehead M."/>
        </authorList>
    </citation>
    <scope>NUCLEOTIDE SEQUENCE</scope>
    <source>
        <strain evidence="15">EGII</strain>
    </source>
</reference>
<accession>A0A811U6Z6</accession>
<evidence type="ECO:0000256" key="10">
    <source>
        <dbReference type="ARBA" id="ARBA00023002"/>
    </source>
</evidence>
<keyword evidence="11" id="KW-0408">Iron</keyword>
<feature type="chain" id="PRO_5032457637" description="procollagen-proline 4-dioxygenase" evidence="13">
    <location>
        <begin position="20"/>
        <end position="521"/>
    </location>
</feature>
<keyword evidence="8" id="KW-0847">Vitamin C</keyword>
<keyword evidence="6" id="KW-0479">Metal-binding</keyword>
<evidence type="ECO:0000256" key="7">
    <source>
        <dbReference type="ARBA" id="ARBA00022824"/>
    </source>
</evidence>
<evidence type="ECO:0000256" key="2">
    <source>
        <dbReference type="ARBA" id="ARBA00002035"/>
    </source>
</evidence>
<feature type="signal peptide" evidence="13">
    <location>
        <begin position="1"/>
        <end position="19"/>
    </location>
</feature>
<keyword evidence="9" id="KW-0223">Dioxygenase</keyword>
<dbReference type="PROSITE" id="PS51471">
    <property type="entry name" value="FE2OG_OXY"/>
    <property type="match status" value="1"/>
</dbReference>
<organism evidence="15 16">
    <name type="scientific">Ceratitis capitata</name>
    <name type="common">Mediterranean fruit fly</name>
    <name type="synonym">Tephritis capitata</name>
    <dbReference type="NCBI Taxonomy" id="7213"/>
    <lineage>
        <taxon>Eukaryota</taxon>
        <taxon>Metazoa</taxon>
        <taxon>Ecdysozoa</taxon>
        <taxon>Arthropoda</taxon>
        <taxon>Hexapoda</taxon>
        <taxon>Insecta</taxon>
        <taxon>Pterygota</taxon>
        <taxon>Neoptera</taxon>
        <taxon>Endopterygota</taxon>
        <taxon>Diptera</taxon>
        <taxon>Brachycera</taxon>
        <taxon>Muscomorpha</taxon>
        <taxon>Tephritoidea</taxon>
        <taxon>Tephritidae</taxon>
        <taxon>Ceratitis</taxon>
        <taxon>Ceratitis</taxon>
    </lineage>
</organism>
<dbReference type="OrthoDB" id="420380at2759"/>
<evidence type="ECO:0000256" key="5">
    <source>
        <dbReference type="ARBA" id="ARBA00012269"/>
    </source>
</evidence>
<dbReference type="Gene3D" id="1.25.40.10">
    <property type="entry name" value="Tetratricopeptide repeat domain"/>
    <property type="match status" value="1"/>
</dbReference>
<comment type="subcellular location">
    <subcellularLocation>
        <location evidence="3">Endoplasmic reticulum lumen</location>
    </subcellularLocation>
</comment>
<comment type="cofactor">
    <cofactor evidence="1">
        <name>L-ascorbate</name>
        <dbReference type="ChEBI" id="CHEBI:38290"/>
    </cofactor>
</comment>
<dbReference type="EMBL" id="CAJHJT010000001">
    <property type="protein sequence ID" value="CAD6993035.1"/>
    <property type="molecule type" value="Genomic_DNA"/>
</dbReference>
<evidence type="ECO:0000256" key="13">
    <source>
        <dbReference type="SAM" id="SignalP"/>
    </source>
</evidence>
<evidence type="ECO:0000256" key="3">
    <source>
        <dbReference type="ARBA" id="ARBA00004319"/>
    </source>
</evidence>
<protein>
    <recommendedName>
        <fullName evidence="5">procollagen-proline 4-dioxygenase</fullName>
        <ecNumber evidence="5">1.14.11.2</ecNumber>
    </recommendedName>
</protein>
<keyword evidence="7" id="KW-0256">Endoplasmic reticulum</keyword>
<comment type="similarity">
    <text evidence="4">Belongs to the P4HA family.</text>
</comment>
<name>A0A811U6Z6_CERCA</name>
<evidence type="ECO:0000256" key="6">
    <source>
        <dbReference type="ARBA" id="ARBA00022723"/>
    </source>
</evidence>
<dbReference type="PANTHER" id="PTHR10869">
    <property type="entry name" value="PROLYL 4-HYDROXYLASE ALPHA SUBUNIT"/>
    <property type="match status" value="1"/>
</dbReference>
<keyword evidence="10" id="KW-0560">Oxidoreductase</keyword>
<evidence type="ECO:0000256" key="1">
    <source>
        <dbReference type="ARBA" id="ARBA00001961"/>
    </source>
</evidence>
<dbReference type="GO" id="GO:0005788">
    <property type="term" value="C:endoplasmic reticulum lumen"/>
    <property type="evidence" value="ECO:0007669"/>
    <property type="project" value="UniProtKB-SubCell"/>
</dbReference>
<dbReference type="InterPro" id="IPR011990">
    <property type="entry name" value="TPR-like_helical_dom_sf"/>
</dbReference>
<dbReference type="AlphaFoldDB" id="A0A811U6Z6"/>
<keyword evidence="12" id="KW-0325">Glycoprotein</keyword>
<comment type="caution">
    <text evidence="15">The sequence shown here is derived from an EMBL/GenBank/DDBJ whole genome shotgun (WGS) entry which is preliminary data.</text>
</comment>
<dbReference type="Pfam" id="PF13640">
    <property type="entry name" value="2OG-FeII_Oxy_3"/>
    <property type="match status" value="1"/>
</dbReference>
<dbReference type="GO" id="GO:0031418">
    <property type="term" value="F:L-ascorbic acid binding"/>
    <property type="evidence" value="ECO:0007669"/>
    <property type="project" value="UniProtKB-KW"/>
</dbReference>
<evidence type="ECO:0000313" key="16">
    <source>
        <dbReference type="Proteomes" id="UP000606786"/>
    </source>
</evidence>
<dbReference type="InterPro" id="IPR006620">
    <property type="entry name" value="Pro_4_hyd_alph"/>
</dbReference>
<feature type="domain" description="Fe2OG dioxygenase" evidence="14">
    <location>
        <begin position="400"/>
        <end position="507"/>
    </location>
</feature>
<dbReference type="PANTHER" id="PTHR10869:SF244">
    <property type="entry name" value="PROLYL 4-HYDROXYLASE SUBUNIT ALPHA-2"/>
    <property type="match status" value="1"/>
</dbReference>
<keyword evidence="13" id="KW-0732">Signal</keyword>
<dbReference type="Gene3D" id="2.60.120.620">
    <property type="entry name" value="q2cbj1_9rhob like domain"/>
    <property type="match status" value="1"/>
</dbReference>
<dbReference type="EC" id="1.14.11.2" evidence="5"/>
<dbReference type="GO" id="GO:0005506">
    <property type="term" value="F:iron ion binding"/>
    <property type="evidence" value="ECO:0007669"/>
    <property type="project" value="InterPro"/>
</dbReference>
<dbReference type="InterPro" id="IPR013547">
    <property type="entry name" value="P4H_N"/>
</dbReference>
<evidence type="ECO:0000256" key="11">
    <source>
        <dbReference type="ARBA" id="ARBA00023004"/>
    </source>
</evidence>
<gene>
    <name evidence="15" type="ORF">CCAP1982_LOCUS1870</name>
</gene>
<dbReference type="Gene3D" id="6.10.140.1460">
    <property type="match status" value="1"/>
</dbReference>
<dbReference type="FunFam" id="2.60.120.620:FF:000011">
    <property type="entry name" value="Prolyl alpha subunit"/>
    <property type="match status" value="1"/>
</dbReference>
<proteinExistence type="inferred from homology"/>